<protein>
    <submittedName>
        <fullName evidence="5">DEBR0S3_13762g1_1</fullName>
    </submittedName>
</protein>
<evidence type="ECO:0000256" key="2">
    <source>
        <dbReference type="SAM" id="MobiDB-lite"/>
    </source>
</evidence>
<dbReference type="InterPro" id="IPR055625">
    <property type="entry name" value="DUF7201"/>
</dbReference>
<gene>
    <name evidence="5" type="ORF">DEBR0S3_13762G</name>
</gene>
<reference evidence="5 6" key="1">
    <citation type="submission" date="2019-07" db="EMBL/GenBank/DDBJ databases">
        <authorList>
            <person name="Friedrich A."/>
            <person name="Schacherer J."/>
        </authorList>
    </citation>
    <scope>NUCLEOTIDE SEQUENCE [LARGE SCALE GENOMIC DNA]</scope>
</reference>
<dbReference type="EMBL" id="CABFWN010000003">
    <property type="protein sequence ID" value="VUG18527.1"/>
    <property type="molecule type" value="Genomic_DNA"/>
</dbReference>
<feature type="coiled-coil region" evidence="1">
    <location>
        <begin position="224"/>
        <end position="258"/>
    </location>
</feature>
<feature type="compositionally biased region" description="Basic and acidic residues" evidence="2">
    <location>
        <begin position="136"/>
        <end position="149"/>
    </location>
</feature>
<accession>A0A7D9H271</accession>
<feature type="region of interest" description="Disordered" evidence="2">
    <location>
        <begin position="42"/>
        <end position="72"/>
    </location>
</feature>
<organism evidence="5 6">
    <name type="scientific">Dekkera bruxellensis</name>
    <name type="common">Brettanomyces custersii</name>
    <dbReference type="NCBI Taxonomy" id="5007"/>
    <lineage>
        <taxon>Eukaryota</taxon>
        <taxon>Fungi</taxon>
        <taxon>Dikarya</taxon>
        <taxon>Ascomycota</taxon>
        <taxon>Saccharomycotina</taxon>
        <taxon>Pichiomycetes</taxon>
        <taxon>Pichiales</taxon>
        <taxon>Pichiaceae</taxon>
        <taxon>Brettanomyces</taxon>
    </lineage>
</organism>
<feature type="signal peptide" evidence="3">
    <location>
        <begin position="1"/>
        <end position="17"/>
    </location>
</feature>
<evidence type="ECO:0000259" key="4">
    <source>
        <dbReference type="Pfam" id="PF23831"/>
    </source>
</evidence>
<evidence type="ECO:0000256" key="3">
    <source>
        <dbReference type="SAM" id="SignalP"/>
    </source>
</evidence>
<keyword evidence="3" id="KW-0732">Signal</keyword>
<dbReference type="Proteomes" id="UP000478008">
    <property type="component" value="Unassembled WGS sequence"/>
</dbReference>
<feature type="domain" description="DUF7201" evidence="4">
    <location>
        <begin position="196"/>
        <end position="258"/>
    </location>
</feature>
<evidence type="ECO:0000313" key="5">
    <source>
        <dbReference type="EMBL" id="VUG18527.1"/>
    </source>
</evidence>
<feature type="chain" id="PRO_5028854089" evidence="3">
    <location>
        <begin position="18"/>
        <end position="393"/>
    </location>
</feature>
<evidence type="ECO:0000256" key="1">
    <source>
        <dbReference type="SAM" id="Coils"/>
    </source>
</evidence>
<dbReference type="Pfam" id="PF23831">
    <property type="entry name" value="DUF7201"/>
    <property type="match status" value="1"/>
</dbReference>
<feature type="region of interest" description="Disordered" evidence="2">
    <location>
        <begin position="114"/>
        <end position="154"/>
    </location>
</feature>
<keyword evidence="6" id="KW-1185">Reference proteome</keyword>
<dbReference type="AlphaFoldDB" id="A0A7D9H271"/>
<proteinExistence type="predicted"/>
<evidence type="ECO:0000313" key="6">
    <source>
        <dbReference type="Proteomes" id="UP000478008"/>
    </source>
</evidence>
<keyword evidence="1" id="KW-0175">Coiled coil</keyword>
<feature type="compositionally biased region" description="Polar residues" evidence="2">
    <location>
        <begin position="42"/>
        <end position="58"/>
    </location>
</feature>
<sequence>MFSFILLTFRKIFGIMAFKMSSDVQPQLHKFVEDYHYAKNSPNHSALSSQDGEFSSSNNEDDTNKDSLKTIPSSEIKRMFSRRQNRLQSRFSQNLGATDQDHLNQEQINTAESNMKKEEQTRPHLPPPVTVAPKSSEAEPRGQSHKVEFVESSTPMRSPYLNASVSAQRPEIREVHHGHFDYAPGFRPQSTSESSRRLDRSVFDERAHETSAMEENNVNIYKVLKKKDEKINQLEKTLQQYKAHLDELQQEMHSYREVPSNRQVPKPEPQSDNLTARVKLCGAGERILDETDFGSNYYTLYMDNLQNVSWVGATNSLKNILNKFGITYDELRGYIKFLGEDEVQFIQDLHQELHGRPLKLNRQNRDLMHDCFKVMLEEVHRLRIRAERDEERR</sequence>
<name>A0A7D9H271_DEKBR</name>